<evidence type="ECO:0000313" key="3">
    <source>
        <dbReference type="EMBL" id="MBB4040351.1"/>
    </source>
</evidence>
<keyword evidence="3" id="KW-0808">Transferase</keyword>
<dbReference type="Gene3D" id="3.30.1310.20">
    <property type="entry name" value="PRTase-like"/>
    <property type="match status" value="1"/>
</dbReference>
<dbReference type="AlphaFoldDB" id="A0A7W6N883"/>
<dbReference type="Pfam" id="PF00156">
    <property type="entry name" value="Pribosyltran"/>
    <property type="match status" value="1"/>
</dbReference>
<reference evidence="3 4" key="1">
    <citation type="submission" date="2020-08" db="EMBL/GenBank/DDBJ databases">
        <title>Genomic Encyclopedia of Type Strains, Phase IV (KMG-IV): sequencing the most valuable type-strain genomes for metagenomic binning, comparative biology and taxonomic classification.</title>
        <authorList>
            <person name="Goeker M."/>
        </authorList>
    </citation>
    <scope>NUCLEOTIDE SEQUENCE [LARGE SCALE GENOMIC DNA]</scope>
    <source>
        <strain evidence="3 4">DSM 15743</strain>
    </source>
</reference>
<accession>A0A7W6N883</accession>
<dbReference type="EMBL" id="JACIDC010000006">
    <property type="protein sequence ID" value="MBB4040351.1"/>
    <property type="molecule type" value="Genomic_DNA"/>
</dbReference>
<dbReference type="Proteomes" id="UP000519439">
    <property type="component" value="Unassembled WGS sequence"/>
</dbReference>
<gene>
    <name evidence="3" type="ORF">GGR34_002004</name>
</gene>
<dbReference type="InterPro" id="IPR029057">
    <property type="entry name" value="PRTase-like"/>
</dbReference>
<dbReference type="SUPFAM" id="SSF53271">
    <property type="entry name" value="PRTase-like"/>
    <property type="match status" value="1"/>
</dbReference>
<name>A0A7W6N883_9HYPH</name>
<comment type="caution">
    <text evidence="3">The sequence shown here is derived from an EMBL/GenBank/DDBJ whole genome shotgun (WGS) entry which is preliminary data.</text>
</comment>
<protein>
    <submittedName>
        <fullName evidence="3">Putative phosphoribosyl transferase</fullName>
    </submittedName>
</protein>
<dbReference type="CDD" id="cd06223">
    <property type="entry name" value="PRTases_typeI"/>
    <property type="match status" value="1"/>
</dbReference>
<feature type="compositionally biased region" description="Polar residues" evidence="1">
    <location>
        <begin position="310"/>
        <end position="322"/>
    </location>
</feature>
<evidence type="ECO:0000259" key="2">
    <source>
        <dbReference type="Pfam" id="PF00156"/>
    </source>
</evidence>
<dbReference type="InterPro" id="IPR000836">
    <property type="entry name" value="PRTase_dom"/>
</dbReference>
<keyword evidence="4" id="KW-1185">Reference proteome</keyword>
<feature type="region of interest" description="Disordered" evidence="1">
    <location>
        <begin position="297"/>
        <end position="322"/>
    </location>
</feature>
<evidence type="ECO:0000313" key="4">
    <source>
        <dbReference type="Proteomes" id="UP000519439"/>
    </source>
</evidence>
<dbReference type="Gene3D" id="3.40.50.2020">
    <property type="match status" value="1"/>
</dbReference>
<feature type="domain" description="Phosphoribosyltransferase" evidence="2">
    <location>
        <begin position="105"/>
        <end position="265"/>
    </location>
</feature>
<sequence length="322" mass="34517">MKRTFSASSAAPASESPSAGATWSALSAVMASGKAVADNRTLIMVNIPTAERTNHQAHPDWLECSRGIEKLPRLLPRPWRLSSMYEFQDRTSAGRLLAAELVPMHLKDPVVLALPRGGVPVGFEIAKALSAPLDLLLVRKIGLPSQPELAVAAVVDGERPDLVINEEVMPLSGLSKSDLDILAHKELEEIERRRKTYLSGRPPVPIAGRTAIVVDDGIATGTTVRAALKALTRRGAARIVLAVPVAPADETVSLRSLVDDVVCLLAPRTFYGIGEFYSDFHQLTDAEVSHLLQSSSRPVVPASGHDKVQPSRSSALKNDTGL</sequence>
<dbReference type="GO" id="GO:0016740">
    <property type="term" value="F:transferase activity"/>
    <property type="evidence" value="ECO:0007669"/>
    <property type="project" value="UniProtKB-KW"/>
</dbReference>
<dbReference type="RefSeq" id="WP_368086315.1">
    <property type="nucleotide sequence ID" value="NZ_JACIDC010000006.1"/>
</dbReference>
<proteinExistence type="predicted"/>
<evidence type="ECO:0000256" key="1">
    <source>
        <dbReference type="SAM" id="MobiDB-lite"/>
    </source>
</evidence>
<organism evidence="3 4">
    <name type="scientific">Microvirga flocculans</name>
    <dbReference type="NCBI Taxonomy" id="217168"/>
    <lineage>
        <taxon>Bacteria</taxon>
        <taxon>Pseudomonadati</taxon>
        <taxon>Pseudomonadota</taxon>
        <taxon>Alphaproteobacteria</taxon>
        <taxon>Hyphomicrobiales</taxon>
        <taxon>Methylobacteriaceae</taxon>
        <taxon>Microvirga</taxon>
    </lineage>
</organism>